<dbReference type="Proteomes" id="UP000187172">
    <property type="component" value="Unassembled WGS sequence"/>
</dbReference>
<gene>
    <name evidence="2" type="ORF">BK138_16230</name>
</gene>
<dbReference type="Gene3D" id="3.90.75.20">
    <property type="match status" value="1"/>
</dbReference>
<dbReference type="Gene3D" id="3.30.730.10">
    <property type="entry name" value="AP2/ERF domain"/>
    <property type="match status" value="1"/>
</dbReference>
<keyword evidence="3" id="KW-1185">Reference proteome</keyword>
<sequence>MHRLIMDVPEGKVIDHININGLDNREINLRIVTQAENSQNKKAQKNSKTGIRGVSWNKAAKKWQAQYAINRKKVKVGYFDDIEDARRAVERARRERMPYSQMDIS</sequence>
<accession>A0A1R1ESI6</accession>
<dbReference type="GO" id="GO:0003700">
    <property type="term" value="F:DNA-binding transcription factor activity"/>
    <property type="evidence" value="ECO:0007669"/>
    <property type="project" value="InterPro"/>
</dbReference>
<dbReference type="SUPFAM" id="SSF54060">
    <property type="entry name" value="His-Me finger endonucleases"/>
    <property type="match status" value="1"/>
</dbReference>
<reference evidence="2 3" key="1">
    <citation type="submission" date="2016-11" db="EMBL/GenBank/DDBJ databases">
        <title>Paenibacillus species isolates.</title>
        <authorList>
            <person name="Beno S.M."/>
        </authorList>
    </citation>
    <scope>NUCLEOTIDE SEQUENCE [LARGE SCALE GENOMIC DNA]</scope>
    <source>
        <strain evidence="2 3">FSL R5-0378</strain>
    </source>
</reference>
<protein>
    <recommendedName>
        <fullName evidence="1">HNH nuclease domain-containing protein</fullName>
    </recommendedName>
</protein>
<comment type="caution">
    <text evidence="2">The sequence shown here is derived from an EMBL/GenBank/DDBJ whole genome shotgun (WGS) entry which is preliminary data.</text>
</comment>
<proteinExistence type="predicted"/>
<dbReference type="EMBL" id="MRTP01000003">
    <property type="protein sequence ID" value="OMF54823.1"/>
    <property type="molecule type" value="Genomic_DNA"/>
</dbReference>
<dbReference type="Pfam" id="PF13392">
    <property type="entry name" value="HNH_3"/>
    <property type="match status" value="1"/>
</dbReference>
<organism evidence="2 3">
    <name type="scientific">Paenibacillus rhizosphaerae</name>
    <dbReference type="NCBI Taxonomy" id="297318"/>
    <lineage>
        <taxon>Bacteria</taxon>
        <taxon>Bacillati</taxon>
        <taxon>Bacillota</taxon>
        <taxon>Bacilli</taxon>
        <taxon>Bacillales</taxon>
        <taxon>Paenibacillaceae</taxon>
        <taxon>Paenibacillus</taxon>
    </lineage>
</organism>
<dbReference type="InterPro" id="IPR003615">
    <property type="entry name" value="HNH_nuc"/>
</dbReference>
<dbReference type="GO" id="GO:0003677">
    <property type="term" value="F:DNA binding"/>
    <property type="evidence" value="ECO:0007669"/>
    <property type="project" value="InterPro"/>
</dbReference>
<name>A0A1R1ESI6_9BACL</name>
<dbReference type="STRING" id="297318.BK138_16230"/>
<dbReference type="InterPro" id="IPR016177">
    <property type="entry name" value="DNA-bd_dom_sf"/>
</dbReference>
<feature type="domain" description="HNH nuclease" evidence="1">
    <location>
        <begin position="8"/>
        <end position="39"/>
    </location>
</feature>
<dbReference type="SUPFAM" id="SSF54171">
    <property type="entry name" value="DNA-binding domain"/>
    <property type="match status" value="1"/>
</dbReference>
<evidence type="ECO:0000259" key="1">
    <source>
        <dbReference type="Pfam" id="PF13392"/>
    </source>
</evidence>
<dbReference type="InterPro" id="IPR036955">
    <property type="entry name" value="AP2/ERF_dom_sf"/>
</dbReference>
<dbReference type="InterPro" id="IPR044925">
    <property type="entry name" value="His-Me_finger_sf"/>
</dbReference>
<evidence type="ECO:0000313" key="3">
    <source>
        <dbReference type="Proteomes" id="UP000187172"/>
    </source>
</evidence>
<evidence type="ECO:0000313" key="2">
    <source>
        <dbReference type="EMBL" id="OMF54823.1"/>
    </source>
</evidence>
<dbReference type="AlphaFoldDB" id="A0A1R1ESI6"/>